<dbReference type="FunFam" id="3.40.390.10:FF:000009">
    <property type="entry name" value="Oligopeptidase A"/>
    <property type="match status" value="1"/>
</dbReference>
<evidence type="ECO:0000259" key="9">
    <source>
        <dbReference type="Pfam" id="PF01432"/>
    </source>
</evidence>
<sequence length="709" mass="80743">MIKKFLFLFSLTIMTTLSYAQDNQNNIKQMDAKNPFLEAFKTPNGTPPFDLIKKEDYKPAFVKGIEQQAAEINAITRKRDVATFENTVVALDESGEILDRVSSVFGAIRGAQSDPDIQKIAEEISPLLSEHDDNIYLNEPLFARIKIVYADSLNPARTTEQKRLVEKYYKRFVRSGIALDAAQKDRLREINKELSLLSLSFGKNLLAETNNYELVIDNSKDLSGLSSDVINIAAKTAKEKGMDGKWVFTLSKPSWLPFLQYADNRDLREKLYKAMYSRGNNNNEFDNKKNINKIVNLRLEKANLLGYKSHADYVLDETMAKTPDNVFGLLNNIWEYALPQAKKEASELQKMIDRDGGNFQLASWDWWYYTEKLRKEKYALDEEALKPYFMVDNVRDGAFLVANKLYGITFKPSSEVSIYHKDVQAFDVIDADGSFIGVLYLDYFPRASKRNGAWMGSFRKQSVKNGEFVNPIIYNVGNFALPTEDKPSLLTLEQVTTLFHEFGHGLHGLLSSVNYNGLSGTAVSRDFVELPSQIYEHWALHPEVLKLYAKHYQTGEVIPDALIAKMQEATNFNSGFETTEIVAAALLDMKWHVITEQQDFDVDAFESNEMNKIGLISEIIPRYKSTYFAHIFDGGYSAGYYSYLWSEVLDADAFEAFVEKGVFDRTTGQSFRDNILSKGGSEDPMTLYKIFRGAEPNPIYLLKNRGFIK</sequence>
<dbReference type="Pfam" id="PF01432">
    <property type="entry name" value="Peptidase_M3"/>
    <property type="match status" value="1"/>
</dbReference>
<comment type="cofactor">
    <cofactor evidence="7">
        <name>Zn(2+)</name>
        <dbReference type="ChEBI" id="CHEBI:29105"/>
    </cofactor>
    <text evidence="7">Binds 1 zinc ion.</text>
</comment>
<dbReference type="GO" id="GO:0005829">
    <property type="term" value="C:cytosol"/>
    <property type="evidence" value="ECO:0007669"/>
    <property type="project" value="TreeGrafter"/>
</dbReference>
<dbReference type="PANTHER" id="PTHR43660">
    <property type="entry name" value="DIPEPTIDYL CARBOXYPEPTIDASE"/>
    <property type="match status" value="1"/>
</dbReference>
<dbReference type="GO" id="GO:0006508">
    <property type="term" value="P:proteolysis"/>
    <property type="evidence" value="ECO:0007669"/>
    <property type="project" value="UniProtKB-KW"/>
</dbReference>
<evidence type="ECO:0000256" key="3">
    <source>
        <dbReference type="ARBA" id="ARBA00022723"/>
    </source>
</evidence>
<dbReference type="Gene3D" id="3.40.390.10">
    <property type="entry name" value="Collagenase (Catalytic Domain)"/>
    <property type="match status" value="1"/>
</dbReference>
<dbReference type="GO" id="GO:0004180">
    <property type="term" value="F:carboxypeptidase activity"/>
    <property type="evidence" value="ECO:0007669"/>
    <property type="project" value="TreeGrafter"/>
</dbReference>
<dbReference type="PANTHER" id="PTHR43660:SF1">
    <property type="entry name" value="DIPEPTIDYL CARBOXYPEPTIDASE"/>
    <property type="match status" value="1"/>
</dbReference>
<evidence type="ECO:0000256" key="1">
    <source>
        <dbReference type="ARBA" id="ARBA00006040"/>
    </source>
</evidence>
<evidence type="ECO:0000256" key="6">
    <source>
        <dbReference type="ARBA" id="ARBA00023049"/>
    </source>
</evidence>
<comment type="caution">
    <text evidence="10">The sequence shown here is derived from an EMBL/GenBank/DDBJ whole genome shotgun (WGS) entry which is preliminary data.</text>
</comment>
<keyword evidence="11" id="KW-1185">Reference proteome</keyword>
<proteinExistence type="inferred from homology"/>
<keyword evidence="6 7" id="KW-0482">Metalloprotease</keyword>
<dbReference type="InterPro" id="IPR045090">
    <property type="entry name" value="Pept_M3A_M3B"/>
</dbReference>
<evidence type="ECO:0000256" key="4">
    <source>
        <dbReference type="ARBA" id="ARBA00022801"/>
    </source>
</evidence>
<feature type="chain" id="PRO_5015971506" evidence="8">
    <location>
        <begin position="21"/>
        <end position="709"/>
    </location>
</feature>
<comment type="similarity">
    <text evidence="1 7">Belongs to the peptidase M3 family.</text>
</comment>
<evidence type="ECO:0000313" key="11">
    <source>
        <dbReference type="Proteomes" id="UP000247973"/>
    </source>
</evidence>
<keyword evidence="2 7" id="KW-0645">Protease</keyword>
<dbReference type="AlphaFoldDB" id="A0A2V3PN30"/>
<name>A0A2V3PN30_9BACT</name>
<dbReference type="GO" id="GO:0046872">
    <property type="term" value="F:metal ion binding"/>
    <property type="evidence" value="ECO:0007669"/>
    <property type="project" value="UniProtKB-UniRule"/>
</dbReference>
<evidence type="ECO:0000256" key="2">
    <source>
        <dbReference type="ARBA" id="ARBA00022670"/>
    </source>
</evidence>
<dbReference type="OrthoDB" id="9773538at2"/>
<feature type="domain" description="Peptidase M3A/M3B catalytic" evidence="9">
    <location>
        <begin position="258"/>
        <end position="705"/>
    </location>
</feature>
<accession>A0A2V3PN30</accession>
<dbReference type="RefSeq" id="WP_110310787.1">
    <property type="nucleotide sequence ID" value="NZ_QICL01000012.1"/>
</dbReference>
<evidence type="ECO:0000256" key="8">
    <source>
        <dbReference type="SAM" id="SignalP"/>
    </source>
</evidence>
<gene>
    <name evidence="10" type="ORF">CLV62_11271</name>
</gene>
<feature type="signal peptide" evidence="8">
    <location>
        <begin position="1"/>
        <end position="20"/>
    </location>
</feature>
<keyword evidence="4 7" id="KW-0378">Hydrolase</keyword>
<dbReference type="Gene3D" id="1.10.1370.10">
    <property type="entry name" value="Neurolysin, domain 3"/>
    <property type="match status" value="1"/>
</dbReference>
<dbReference type="InterPro" id="IPR034005">
    <property type="entry name" value="M3A_DCP"/>
</dbReference>
<organism evidence="10 11">
    <name type="scientific">Dysgonomonas alginatilytica</name>
    <dbReference type="NCBI Taxonomy" id="1605892"/>
    <lineage>
        <taxon>Bacteria</taxon>
        <taxon>Pseudomonadati</taxon>
        <taxon>Bacteroidota</taxon>
        <taxon>Bacteroidia</taxon>
        <taxon>Bacteroidales</taxon>
        <taxon>Dysgonomonadaceae</taxon>
        <taxon>Dysgonomonas</taxon>
    </lineage>
</organism>
<keyword evidence="5 7" id="KW-0862">Zinc</keyword>
<dbReference type="CDD" id="cd06456">
    <property type="entry name" value="M3A_DCP"/>
    <property type="match status" value="1"/>
</dbReference>
<reference evidence="10 11" key="1">
    <citation type="submission" date="2018-03" db="EMBL/GenBank/DDBJ databases">
        <title>Genomic Encyclopedia of Archaeal and Bacterial Type Strains, Phase II (KMG-II): from individual species to whole genera.</title>
        <authorList>
            <person name="Goeker M."/>
        </authorList>
    </citation>
    <scope>NUCLEOTIDE SEQUENCE [LARGE SCALE GENOMIC DNA]</scope>
    <source>
        <strain evidence="10 11">DSM 100214</strain>
    </source>
</reference>
<dbReference type="InterPro" id="IPR024077">
    <property type="entry name" value="Neurolysin/TOP_dom2"/>
</dbReference>
<evidence type="ECO:0000256" key="7">
    <source>
        <dbReference type="RuleBase" id="RU003435"/>
    </source>
</evidence>
<dbReference type="GO" id="GO:0004222">
    <property type="term" value="F:metalloendopeptidase activity"/>
    <property type="evidence" value="ECO:0007669"/>
    <property type="project" value="InterPro"/>
</dbReference>
<dbReference type="Gene3D" id="1.10.1370.40">
    <property type="match status" value="1"/>
</dbReference>
<dbReference type="EMBL" id="QICL01000012">
    <property type="protein sequence ID" value="PXV63822.1"/>
    <property type="molecule type" value="Genomic_DNA"/>
</dbReference>
<dbReference type="Proteomes" id="UP000247973">
    <property type="component" value="Unassembled WGS sequence"/>
</dbReference>
<keyword evidence="3 7" id="KW-0479">Metal-binding</keyword>
<evidence type="ECO:0000256" key="5">
    <source>
        <dbReference type="ARBA" id="ARBA00022833"/>
    </source>
</evidence>
<dbReference type="InterPro" id="IPR001567">
    <property type="entry name" value="Pept_M3A_M3B_dom"/>
</dbReference>
<protein>
    <submittedName>
        <fullName evidence="10">Peptidyl-dipeptidase Dcp</fullName>
    </submittedName>
</protein>
<dbReference type="SUPFAM" id="SSF55486">
    <property type="entry name" value="Metalloproteases ('zincins'), catalytic domain"/>
    <property type="match status" value="1"/>
</dbReference>
<dbReference type="InterPro" id="IPR024079">
    <property type="entry name" value="MetalloPept_cat_dom_sf"/>
</dbReference>
<evidence type="ECO:0000313" key="10">
    <source>
        <dbReference type="EMBL" id="PXV63822.1"/>
    </source>
</evidence>
<keyword evidence="8" id="KW-0732">Signal</keyword>